<gene>
    <name evidence="3" type="ORF">DFR38_11668</name>
</gene>
<dbReference type="RefSeq" id="WP_059285411.1">
    <property type="nucleotide sequence ID" value="NZ_LNQU01000025.1"/>
</dbReference>
<evidence type="ECO:0000313" key="3">
    <source>
        <dbReference type="EMBL" id="PXX42958.1"/>
    </source>
</evidence>
<sequence>MSSSIRFNQGSAFLLDGREVSIVRVINGNLVTLEDIASLVVYQHTKQQLLELWAAGRITSKPIAGLPSAAGPNRTPPDTLCNYPQKAIDEALRRKKYLDALSAMGNKIVFTPAKLRPLLEHIAKQLEDPEVPSAVTIYRWFKKKLQHDDHPLALLEKPYSRGWFGCRFPTEVQEALIELIETRYLEVPGFSIVDLHDALRVQVHALNQMRAPDNALLLPSYDTVRRAVLAYPAYEQAVAKFGKQEASLRFRTSLGSPKAKFILETAEVDHTPVDLFVVDEKKGMPLGRPWLTVIIDRKSRMILGIYVSFGGPNTEAVFGCLRNAILPKSYVNERYPRVEGAWPCFGLMQVLVCDNGLEFHSRALEQACFELGIILQFCPKRKPYFKGMVERALGSISRNFLHAQAGTSLANWMERHGYDPLKTAVATFDELMHALHIWIVDVYSVKFHRGLKRTPLGMWQDGIHDNPPALPDLKVLDVALTEGEKRVLWHYGIELFNLRYNSREVYPIRHQYGEKVTVQVRYNRADLGHIYVVHPGTEEAIKVPAVEFDYASGLRLEVHQLICQELREAGLSETDPLKRAQAKERIRQVIGEQLASKKLQKRKRAARLSGTNSQQAPTATLDAEPASLKAVQQVLPPVIPRQFKTSSHPLGKGGQP</sequence>
<dbReference type="Pfam" id="PF09299">
    <property type="entry name" value="Mu-transpos_C"/>
    <property type="match status" value="1"/>
</dbReference>
<feature type="region of interest" description="Disordered" evidence="1">
    <location>
        <begin position="601"/>
        <end position="624"/>
    </location>
</feature>
<evidence type="ECO:0000256" key="1">
    <source>
        <dbReference type="SAM" id="MobiDB-lite"/>
    </source>
</evidence>
<dbReference type="InterPro" id="IPR036397">
    <property type="entry name" value="RNaseH_sf"/>
</dbReference>
<dbReference type="GO" id="GO:0015074">
    <property type="term" value="P:DNA integration"/>
    <property type="evidence" value="ECO:0007669"/>
    <property type="project" value="InterPro"/>
</dbReference>
<dbReference type="Proteomes" id="UP000248395">
    <property type="component" value="Unassembled WGS sequence"/>
</dbReference>
<dbReference type="OrthoDB" id="5439087at2"/>
<dbReference type="PROSITE" id="PS50994">
    <property type="entry name" value="INTEGRASE"/>
    <property type="match status" value="1"/>
</dbReference>
<dbReference type="Pfam" id="PF00665">
    <property type="entry name" value="rve"/>
    <property type="match status" value="1"/>
</dbReference>
<reference evidence="3 4" key="1">
    <citation type="submission" date="2018-05" db="EMBL/GenBank/DDBJ databases">
        <title>Genomic Encyclopedia of Type Strains, Phase IV (KMG-IV): sequencing the most valuable type-strain genomes for metagenomic binning, comparative biology and taxonomic classification.</title>
        <authorList>
            <person name="Goeker M."/>
        </authorList>
    </citation>
    <scope>NUCLEOTIDE SEQUENCE [LARGE SCALE GENOMIC DNA]</scope>
    <source>
        <strain evidence="3 4">DSM 25134</strain>
    </source>
</reference>
<evidence type="ECO:0000259" key="2">
    <source>
        <dbReference type="PROSITE" id="PS50994"/>
    </source>
</evidence>
<protein>
    <submittedName>
        <fullName evidence="3">Putative transposase</fullName>
    </submittedName>
</protein>
<dbReference type="SUPFAM" id="SSF53098">
    <property type="entry name" value="Ribonuclease H-like"/>
    <property type="match status" value="1"/>
</dbReference>
<evidence type="ECO:0000313" key="4">
    <source>
        <dbReference type="Proteomes" id="UP000248395"/>
    </source>
</evidence>
<dbReference type="InterPro" id="IPR001584">
    <property type="entry name" value="Integrase_cat-core"/>
</dbReference>
<dbReference type="PANTHER" id="PTHR35004:SF7">
    <property type="entry name" value="INTEGRASE PROTEIN"/>
    <property type="match status" value="1"/>
</dbReference>
<accession>A0A318J760</accession>
<proteinExistence type="predicted"/>
<dbReference type="InterPro" id="IPR015378">
    <property type="entry name" value="Transposase-like_Mu_C"/>
</dbReference>
<organism evidence="3 4">
    <name type="scientific">Aquitalea magnusonii</name>
    <dbReference type="NCBI Taxonomy" id="332411"/>
    <lineage>
        <taxon>Bacteria</taxon>
        <taxon>Pseudomonadati</taxon>
        <taxon>Pseudomonadota</taxon>
        <taxon>Betaproteobacteria</taxon>
        <taxon>Neisseriales</taxon>
        <taxon>Chromobacteriaceae</taxon>
        <taxon>Aquitalea</taxon>
    </lineage>
</organism>
<dbReference type="InterPro" id="IPR012337">
    <property type="entry name" value="RNaseH-like_sf"/>
</dbReference>
<dbReference type="EMBL" id="QJKC01000016">
    <property type="protein sequence ID" value="PXX42958.1"/>
    <property type="molecule type" value="Genomic_DNA"/>
</dbReference>
<keyword evidence="4" id="KW-1185">Reference proteome</keyword>
<dbReference type="Gene3D" id="3.30.420.10">
    <property type="entry name" value="Ribonuclease H-like superfamily/Ribonuclease H"/>
    <property type="match status" value="1"/>
</dbReference>
<dbReference type="PANTHER" id="PTHR35004">
    <property type="entry name" value="TRANSPOSASE RV3428C-RELATED"/>
    <property type="match status" value="1"/>
</dbReference>
<feature type="domain" description="Integrase catalytic" evidence="2">
    <location>
        <begin position="268"/>
        <end position="463"/>
    </location>
</feature>
<name>A0A318J760_9NEIS</name>
<dbReference type="AlphaFoldDB" id="A0A318J760"/>
<dbReference type="GO" id="GO:0003676">
    <property type="term" value="F:nucleic acid binding"/>
    <property type="evidence" value="ECO:0007669"/>
    <property type="project" value="InterPro"/>
</dbReference>
<comment type="caution">
    <text evidence="3">The sequence shown here is derived from an EMBL/GenBank/DDBJ whole genome shotgun (WGS) entry which is preliminary data.</text>
</comment>